<dbReference type="PROSITE" id="PS50297">
    <property type="entry name" value="ANK_REP_REGION"/>
    <property type="match status" value="3"/>
</dbReference>
<dbReference type="GO" id="GO:1990166">
    <property type="term" value="P:protein localization to site of double-strand break"/>
    <property type="evidence" value="ECO:0007669"/>
    <property type="project" value="TreeGrafter"/>
</dbReference>
<evidence type="ECO:0000256" key="2">
    <source>
        <dbReference type="SAM" id="MobiDB-lite"/>
    </source>
</evidence>
<dbReference type="Gene3D" id="3.40.50.10190">
    <property type="entry name" value="BRCT domain"/>
    <property type="match status" value="2"/>
</dbReference>
<feature type="compositionally biased region" description="Low complexity" evidence="2">
    <location>
        <begin position="459"/>
        <end position="473"/>
    </location>
</feature>
<dbReference type="SUPFAM" id="SSF48403">
    <property type="entry name" value="Ankyrin repeat"/>
    <property type="match status" value="1"/>
</dbReference>
<feature type="repeat" description="ANK" evidence="1">
    <location>
        <begin position="1008"/>
        <end position="1029"/>
    </location>
</feature>
<dbReference type="AlphaFoldDB" id="A0A7J7J906"/>
<dbReference type="InterPro" id="IPR002110">
    <property type="entry name" value="Ankyrin_rpt"/>
</dbReference>
<dbReference type="InterPro" id="IPR036770">
    <property type="entry name" value="Ankyrin_rpt-contain_sf"/>
</dbReference>
<keyword evidence="1" id="KW-0040">ANK repeat</keyword>
<dbReference type="GO" id="GO:0006974">
    <property type="term" value="P:DNA damage response"/>
    <property type="evidence" value="ECO:0007669"/>
    <property type="project" value="TreeGrafter"/>
</dbReference>
<dbReference type="Proteomes" id="UP000593567">
    <property type="component" value="Unassembled WGS sequence"/>
</dbReference>
<dbReference type="Gene3D" id="1.25.40.20">
    <property type="entry name" value="Ankyrin repeat-containing domain"/>
    <property type="match status" value="1"/>
</dbReference>
<dbReference type="InterPro" id="IPR001357">
    <property type="entry name" value="BRCT_dom"/>
</dbReference>
<evidence type="ECO:0000313" key="4">
    <source>
        <dbReference type="EMBL" id="KAF6022719.1"/>
    </source>
</evidence>
<sequence>MAEQRQRIESSRLPQSLVEKQKFRLAIQLSGFSKQEKKVLQTSIEILGGRYYSSPSFDERCNLVVLKQPCRSEKYLCGLAIGIPIVTELYITDSLAAHQWLNAEKYIWCPNQTNEEYPADLLRAPLRAITKRRDTGEKAFKRWTCSVLVKERASAVLYERILSAGGARVVSINTEKVTSSRTILSGMTHLFTEIFYRGPVLNTIAKQGVHCIIADYIGDFLIREEKPQAHHYIVPYCPIIDLSNSLTDSDSSPAFVFEEKSIIDLDSDVEIISPTKSASGQLLPRRTLPMPSKGLPQQEASKARNNLSEGLNLLPCSEERFSGNEAHRARKKSKISCTHQEAPSDAPILILVRPLSPQQAASIKHFTQKNLKSQPGTCCLSPLNTPPSSNTNLTDSEGTVSRLSPEQQHSVTSQPTEIRSDVSGSHIEMSPAQKKYTKLLVLTPNKQSPCHSSSSILDKSLTPPHTSTSTPKCKTSEGVFKSRTLTSSGSLSAKQRNKSNAQVSQPECLNRVFEYQNLFSDSSITISPLKREKTTEKSSSMDKKKPTNDLLHLEQVNVLKQREDLYDYLEKVAEFNQSKTRKALTSTADLHSQVLCCLPVIFMKQIETFMDSKYDSGILSGMNMIGICTSSNHYLPAHLFKPLYSLLLRPTDATTALTVHHCLINQLLVTPPSRRVHQDEISTSSGPKYMRQVYMSSLAERPFFKQSYLTYLSTAVTSIVKGNVWANGSGDAGPSEGALSTLCDSEEEDEGAGVTPPSTDDELYQSKATGEGEDCCRGSRLFISFMAKLLKEDFLTVEDTTHSMLYSICKGNSFGVNLVDSADSKSLFQLTELLFTNQEIELGLKLLELAGFLAEMCKPVGGSNTISYPLAQVLTRVSNIVMKCATSTAENILTGVYLPKWFSYQLIISILENPLHYNSQLISSNIPSSPFSLQALISNSLFLVPNEGNISAIDSSSETSSSALPPVKSKRNYKGETSLHVACIKGDTAKVRQLLKDSNTDVNAADNAGWTPLHEACNHQKLDIVEILLTHRSPHFHADGRGQVNLLTAAGDDLYTPLHDAVNVGAVEVVRLLLKHGGKKLVTAPSKQGTPLDIATNPEIIQLLQAALVSSSSSSDCVVSNKLKIMYPNPQVYCDRTCSISKPAVERYIMYCTAAVNLYVDVFQLNSNDRYILNHLDDHIQPFLQHIKWLNSDSHLQEMVTDTLDCLLLLSL</sequence>
<organism evidence="4 5">
    <name type="scientific">Bugula neritina</name>
    <name type="common">Brown bryozoan</name>
    <name type="synonym">Sertularia neritina</name>
    <dbReference type="NCBI Taxonomy" id="10212"/>
    <lineage>
        <taxon>Eukaryota</taxon>
        <taxon>Metazoa</taxon>
        <taxon>Spiralia</taxon>
        <taxon>Lophotrochozoa</taxon>
        <taxon>Bryozoa</taxon>
        <taxon>Gymnolaemata</taxon>
        <taxon>Cheilostomatida</taxon>
        <taxon>Flustrina</taxon>
        <taxon>Buguloidea</taxon>
        <taxon>Bugulidae</taxon>
        <taxon>Bugula</taxon>
    </lineage>
</organism>
<dbReference type="GO" id="GO:2000781">
    <property type="term" value="P:positive regulation of double-strand break repair"/>
    <property type="evidence" value="ECO:0007669"/>
    <property type="project" value="InterPro"/>
</dbReference>
<dbReference type="OrthoDB" id="273147at2759"/>
<dbReference type="InterPro" id="IPR042479">
    <property type="entry name" value="Slf1"/>
</dbReference>
<dbReference type="Pfam" id="PF00023">
    <property type="entry name" value="Ank"/>
    <property type="match status" value="1"/>
</dbReference>
<comment type="caution">
    <text evidence="4">The sequence shown here is derived from an EMBL/GenBank/DDBJ whole genome shotgun (WGS) entry which is preliminary data.</text>
</comment>
<feature type="region of interest" description="Disordered" evidence="2">
    <location>
        <begin position="484"/>
        <end position="503"/>
    </location>
</feature>
<dbReference type="SMART" id="SM00248">
    <property type="entry name" value="ANK"/>
    <property type="match status" value="3"/>
</dbReference>
<dbReference type="SMART" id="SM00292">
    <property type="entry name" value="BRCT"/>
    <property type="match status" value="1"/>
</dbReference>
<reference evidence="4" key="1">
    <citation type="submission" date="2020-06" db="EMBL/GenBank/DDBJ databases">
        <title>Draft genome of Bugula neritina, a colonial animal packing powerful symbionts and potential medicines.</title>
        <authorList>
            <person name="Rayko M."/>
        </authorList>
    </citation>
    <scope>NUCLEOTIDE SEQUENCE [LARGE SCALE GENOMIC DNA]</scope>
    <source>
        <strain evidence="4">Kwan_BN1</strain>
    </source>
</reference>
<dbReference type="CDD" id="cd17738">
    <property type="entry name" value="BRCT_TopBP1_rpt7"/>
    <property type="match status" value="1"/>
</dbReference>
<feature type="compositionally biased region" description="Polar residues" evidence="2">
    <location>
        <begin position="375"/>
        <end position="417"/>
    </location>
</feature>
<dbReference type="GO" id="GO:0035861">
    <property type="term" value="C:site of double-strand break"/>
    <property type="evidence" value="ECO:0007669"/>
    <property type="project" value="TreeGrafter"/>
</dbReference>
<feature type="region of interest" description="Disordered" evidence="2">
    <location>
        <begin position="375"/>
        <end position="426"/>
    </location>
</feature>
<dbReference type="Pfam" id="PF12796">
    <property type="entry name" value="Ank_2"/>
    <property type="match status" value="1"/>
</dbReference>
<feature type="compositionally biased region" description="Polar residues" evidence="2">
    <location>
        <begin position="448"/>
        <end position="457"/>
    </location>
</feature>
<evidence type="ECO:0000259" key="3">
    <source>
        <dbReference type="PROSITE" id="PS50172"/>
    </source>
</evidence>
<dbReference type="GO" id="GO:0005634">
    <property type="term" value="C:nucleus"/>
    <property type="evidence" value="ECO:0007669"/>
    <property type="project" value="TreeGrafter"/>
</dbReference>
<dbReference type="PANTHER" id="PTHR46677">
    <property type="entry name" value="SMC5-SMC6 COMPLEX LOCALIZATION FACTOR PROTEIN 1"/>
    <property type="match status" value="1"/>
</dbReference>
<feature type="region of interest" description="Disordered" evidence="2">
    <location>
        <begin position="736"/>
        <end position="772"/>
    </location>
</feature>
<dbReference type="InterPro" id="IPR036420">
    <property type="entry name" value="BRCT_dom_sf"/>
</dbReference>
<protein>
    <recommendedName>
        <fullName evidence="3">BRCT domain-containing protein</fullName>
    </recommendedName>
</protein>
<evidence type="ECO:0000256" key="1">
    <source>
        <dbReference type="PROSITE-ProRule" id="PRU00023"/>
    </source>
</evidence>
<proteinExistence type="predicted"/>
<feature type="domain" description="BRCT" evidence="3">
    <location>
        <begin position="25"/>
        <end position="108"/>
    </location>
</feature>
<dbReference type="Pfam" id="PF00533">
    <property type="entry name" value="BRCT"/>
    <property type="match status" value="1"/>
</dbReference>
<dbReference type="PANTHER" id="PTHR46677:SF1">
    <property type="entry name" value="SMC5-SMC6 COMPLEX LOCALIZATION FACTOR PROTEIN 1"/>
    <property type="match status" value="1"/>
</dbReference>
<name>A0A7J7J906_BUGNE</name>
<gene>
    <name evidence="4" type="ORF">EB796_018965</name>
</gene>
<dbReference type="PROSITE" id="PS50172">
    <property type="entry name" value="BRCT"/>
    <property type="match status" value="1"/>
</dbReference>
<feature type="region of interest" description="Disordered" evidence="2">
    <location>
        <begin position="448"/>
        <end position="476"/>
    </location>
</feature>
<accession>A0A7J7J906</accession>
<keyword evidence="5" id="KW-1185">Reference proteome</keyword>
<evidence type="ECO:0000313" key="5">
    <source>
        <dbReference type="Proteomes" id="UP000593567"/>
    </source>
</evidence>
<feature type="repeat" description="ANK" evidence="1">
    <location>
        <begin position="974"/>
        <end position="1007"/>
    </location>
</feature>
<dbReference type="EMBL" id="VXIV02002813">
    <property type="protein sequence ID" value="KAF6022719.1"/>
    <property type="molecule type" value="Genomic_DNA"/>
</dbReference>
<dbReference type="PROSITE" id="PS50088">
    <property type="entry name" value="ANK_REPEAT"/>
    <property type="match status" value="3"/>
</dbReference>
<feature type="repeat" description="ANK" evidence="1">
    <location>
        <begin position="1053"/>
        <end position="1077"/>
    </location>
</feature>
<dbReference type="SUPFAM" id="SSF52113">
    <property type="entry name" value="BRCT domain"/>
    <property type="match status" value="1"/>
</dbReference>